<dbReference type="InterPro" id="IPR013815">
    <property type="entry name" value="ATP_grasp_subdomain_1"/>
</dbReference>
<accession>A0A6L3V990</accession>
<evidence type="ECO:0000256" key="1">
    <source>
        <dbReference type="PROSITE-ProRule" id="PRU00409"/>
    </source>
</evidence>
<dbReference type="RefSeq" id="WP_151533798.1">
    <property type="nucleotide sequence ID" value="NZ_WBOS01000002.1"/>
</dbReference>
<reference evidence="3 4" key="1">
    <citation type="journal article" date="2016" name="Antonie Van Leeuwenhoek">
        <title>Bacillus depressus sp. nov., isolated from soil of a sunflower field.</title>
        <authorList>
            <person name="Wei X."/>
            <person name="Xin D."/>
            <person name="Xin Y."/>
            <person name="Zhang H."/>
            <person name="Wang T."/>
            <person name="Zhang J."/>
        </authorList>
    </citation>
    <scope>NUCLEOTIDE SEQUENCE [LARGE SCALE GENOMIC DNA]</scope>
    <source>
        <strain evidence="3 4">BZ1</strain>
    </source>
</reference>
<dbReference type="SUPFAM" id="SSF56059">
    <property type="entry name" value="Glutathione synthetase ATP-binding domain-like"/>
    <property type="match status" value="1"/>
</dbReference>
<evidence type="ECO:0000313" key="3">
    <source>
        <dbReference type="EMBL" id="KAB2337113.1"/>
    </source>
</evidence>
<feature type="domain" description="ATP-grasp" evidence="2">
    <location>
        <begin position="212"/>
        <end position="452"/>
    </location>
</feature>
<dbReference type="Proteomes" id="UP000481030">
    <property type="component" value="Unassembled WGS sequence"/>
</dbReference>
<dbReference type="Gene3D" id="3.30.1490.20">
    <property type="entry name" value="ATP-grasp fold, A domain"/>
    <property type="match status" value="1"/>
</dbReference>
<dbReference type="PROSITE" id="PS50975">
    <property type="entry name" value="ATP_GRASP"/>
    <property type="match status" value="1"/>
</dbReference>
<dbReference type="InterPro" id="IPR026838">
    <property type="entry name" value="YheC/D"/>
</dbReference>
<name>A0A6L3V990_9BACI</name>
<keyword evidence="4" id="KW-1185">Reference proteome</keyword>
<evidence type="ECO:0000259" key="2">
    <source>
        <dbReference type="PROSITE" id="PS50975"/>
    </source>
</evidence>
<keyword evidence="1" id="KW-0547">Nucleotide-binding</keyword>
<dbReference type="GO" id="GO:0005524">
    <property type="term" value="F:ATP binding"/>
    <property type="evidence" value="ECO:0007669"/>
    <property type="project" value="UniProtKB-UniRule"/>
</dbReference>
<comment type="caution">
    <text evidence="3">The sequence shown here is derived from an EMBL/GenBank/DDBJ whole genome shotgun (WGS) entry which is preliminary data.</text>
</comment>
<dbReference type="InterPro" id="IPR011761">
    <property type="entry name" value="ATP-grasp"/>
</dbReference>
<dbReference type="EMBL" id="WBOS01000002">
    <property type="protein sequence ID" value="KAB2337113.1"/>
    <property type="molecule type" value="Genomic_DNA"/>
</dbReference>
<dbReference type="Gene3D" id="3.30.470.20">
    <property type="entry name" value="ATP-grasp fold, B domain"/>
    <property type="match status" value="1"/>
</dbReference>
<dbReference type="Pfam" id="PF14398">
    <property type="entry name" value="ATPgrasp_YheCD"/>
    <property type="match status" value="1"/>
</dbReference>
<organism evidence="3 4">
    <name type="scientific">Cytobacillus depressus</name>
    <dbReference type="NCBI Taxonomy" id="1602942"/>
    <lineage>
        <taxon>Bacteria</taxon>
        <taxon>Bacillati</taxon>
        <taxon>Bacillota</taxon>
        <taxon>Bacilli</taxon>
        <taxon>Bacillales</taxon>
        <taxon>Bacillaceae</taxon>
        <taxon>Cytobacillus</taxon>
    </lineage>
</organism>
<dbReference type="AlphaFoldDB" id="A0A6L3V990"/>
<proteinExistence type="predicted"/>
<gene>
    <name evidence="3" type="ORF">F7731_05670</name>
</gene>
<protein>
    <submittedName>
        <fullName evidence="3">YheC/YheD family protein</fullName>
    </submittedName>
</protein>
<dbReference type="GO" id="GO:0046872">
    <property type="term" value="F:metal ion binding"/>
    <property type="evidence" value="ECO:0007669"/>
    <property type="project" value="InterPro"/>
</dbReference>
<evidence type="ECO:0000313" key="4">
    <source>
        <dbReference type="Proteomes" id="UP000481030"/>
    </source>
</evidence>
<dbReference type="OrthoDB" id="7869153at2"/>
<sequence length="460" mass="52469">MTLSLLPITIVPTKSFQKKDISIKFSHSLVDYWRINTKKPLIIAAGTHQVLVNIETAAITKDEIFVSDDVLNELMLPLQERAFIAHFIHKENMLFIGPIIGLLTEVHLSDDGEPHFRSIHGFCKELQDLVLEVGGFFYVFSLNDYSNGKIAGYTLQNGRWEKSEVPLPDVIYNRIHSRRLEASGISQQFKDYAIAQQIPIFNHQFLSKEKVHSFLFSEEFLLPYLPETMQADEASLKILSQKHEVIFIKPIHGSQGRNIIKVSKDDENLLAQLSSANGSDSSYVFHDYSQFYKWIHPFLTKRAYIAQAGIPLMKYKNNQLDFRILCHRNFQNRWKATSAVARISADHHFVSNIARGGELMKPVQLLSTFSNRQTAIQQLALMKELAVETATIISQNTDGYVGELGIDIGVDEGGKLWIIEVNAKPSKNFEEPDKKIRPSAKALLEYCTFLAFSNKEKYRF</sequence>
<keyword evidence="1" id="KW-0067">ATP-binding</keyword>